<dbReference type="SUPFAM" id="SSF53474">
    <property type="entry name" value="alpha/beta-Hydrolases"/>
    <property type="match status" value="1"/>
</dbReference>
<evidence type="ECO:0000259" key="1">
    <source>
        <dbReference type="Pfam" id="PF12146"/>
    </source>
</evidence>
<accession>A0A3G9GC13</accession>
<name>A0A3G9GC13_9CAUL</name>
<dbReference type="Pfam" id="PF12146">
    <property type="entry name" value="Hydrolase_4"/>
    <property type="match status" value="1"/>
</dbReference>
<reference evidence="3" key="2">
    <citation type="journal article" date="2017" name="Plant Physiol. Biochem.">
        <title>Differential oxidative and antioxidative response of duckweed Lemna minor toward plant growth promoting/inhibiting bacteria.</title>
        <authorList>
            <person name="Ishizawa H."/>
            <person name="Kuroda M."/>
            <person name="Morikawa M."/>
            <person name="Ike M."/>
        </authorList>
    </citation>
    <scope>NUCLEOTIDE SEQUENCE [LARGE SCALE GENOMIC DNA]</scope>
    <source>
        <strain evidence="3">M6</strain>
    </source>
</reference>
<dbReference type="InterPro" id="IPR022742">
    <property type="entry name" value="Hydrolase_4"/>
</dbReference>
<dbReference type="PROSITE" id="PS51318">
    <property type="entry name" value="TAT"/>
    <property type="match status" value="1"/>
</dbReference>
<evidence type="ECO:0000313" key="3">
    <source>
        <dbReference type="Proteomes" id="UP000278756"/>
    </source>
</evidence>
<dbReference type="Gene3D" id="3.40.50.1820">
    <property type="entry name" value="alpha/beta hydrolase"/>
    <property type="match status" value="1"/>
</dbReference>
<feature type="domain" description="Serine aminopeptidase S33" evidence="1">
    <location>
        <begin position="101"/>
        <end position="210"/>
    </location>
</feature>
<dbReference type="InterPro" id="IPR029058">
    <property type="entry name" value="AB_hydrolase_fold"/>
</dbReference>
<protein>
    <submittedName>
        <fullName evidence="2">Putative lysophospholipase L2</fullName>
    </submittedName>
</protein>
<dbReference type="InterPro" id="IPR006311">
    <property type="entry name" value="TAT_signal"/>
</dbReference>
<dbReference type="EMBL" id="AP018828">
    <property type="protein sequence ID" value="BBF82189.1"/>
    <property type="molecule type" value="Genomic_DNA"/>
</dbReference>
<gene>
    <name evidence="2" type="ORF">EM6_2819</name>
</gene>
<dbReference type="OrthoDB" id="9788260at2"/>
<organism evidence="2 3">
    <name type="scientific">Asticcacaulis excentricus</name>
    <dbReference type="NCBI Taxonomy" id="78587"/>
    <lineage>
        <taxon>Bacteria</taxon>
        <taxon>Pseudomonadati</taxon>
        <taxon>Pseudomonadota</taxon>
        <taxon>Alphaproteobacteria</taxon>
        <taxon>Caulobacterales</taxon>
        <taxon>Caulobacteraceae</taxon>
        <taxon>Asticcacaulis</taxon>
    </lineage>
</organism>
<dbReference type="Proteomes" id="UP000278756">
    <property type="component" value="Chromosome 2"/>
</dbReference>
<dbReference type="RefSeq" id="WP_126423795.1">
    <property type="nucleotide sequence ID" value="NZ_AP018828.1"/>
</dbReference>
<dbReference type="AlphaFoldDB" id="A0A3G9GC13"/>
<proteinExistence type="predicted"/>
<reference evidence="3" key="1">
    <citation type="journal article" date="2017" name="Biotechnol. Biofuels">
        <title>Evaluation of environmental bacterial communities as a factor affecting the growth of duckweed Lemna minor.</title>
        <authorList>
            <person name="Ishizawa H."/>
            <person name="Kuroda M."/>
            <person name="Morikawa M."/>
            <person name="Ike M."/>
        </authorList>
    </citation>
    <scope>NUCLEOTIDE SEQUENCE [LARGE SCALE GENOMIC DNA]</scope>
    <source>
        <strain evidence="3">M6</strain>
    </source>
</reference>
<sequence length="308" mass="33215">MFTVRPLSPSLSRRWLLAGAAAGIGATLAGCTRTEGPDQTGVAFTDSQIPPGLSPDAYPPAGFVWSGFKFATLPEARYGVAAPPLNPRGHLLILADARYPAEVYFGLAQQAVLDKLSVWLFEAPGQGGSGKYLLQNQDIVLPDFRHPIKAAEAFVTEVIRPLPAKPLYLFGHGSGALTALAMDARNWPLRGVLAYAPWDASQSASPAEWHREDEPADAWGKVAHRWRMANPDLRRVHLSEGWLKQVEEARRALSGFRLELGRASAPVIVAGTGDLKALCGGRTPCEAKPVAREEELGPVFETFLSFGA</sequence>
<evidence type="ECO:0000313" key="2">
    <source>
        <dbReference type="EMBL" id="BBF82189.1"/>
    </source>
</evidence>
<dbReference type="PROSITE" id="PS51257">
    <property type="entry name" value="PROKAR_LIPOPROTEIN"/>
    <property type="match status" value="1"/>
</dbReference>